<sequence length="383" mass="44981">MGTAMPRDGYDDDRHGFDSNTRGRVFENGTDRYFPQSERNGYERGREIMTSLGPRRIDKSKPGKDGRLLSVEDKSGRVDSKHDARELAKDRELMERNIVGHHTIRTVQGEKMSKEVRELIDGMKRDFPDRFTHQVITREQAREIWALGLQREKDARQLALMSEQALHRRQRAAERLQRMRDAAERRERERKQREREDRQHRAAERLPKVREVAARLLAAEQKRMREERERIAREAAERVAREFGGIMQNIKRQDREAKEAREARETRALAELSGLNAYAEQVRQTRASAVAADQARLQEAAKAEERARLEREAIERERKQRELADEFLRTRPPPDVTDLLFKSRPTPGLERLHREHPSPGSTRGGRSERERLRERERGGRGRW</sequence>
<reference evidence="2 3" key="1">
    <citation type="submission" date="2020-04" db="EMBL/GenBank/DDBJ databases">
        <title>MicrobeNet Type strains.</title>
        <authorList>
            <person name="Nicholson A.C."/>
        </authorList>
    </citation>
    <scope>NUCLEOTIDE SEQUENCE [LARGE SCALE GENOMIC DNA]</scope>
    <source>
        <strain evidence="2 3">DSM 44445</strain>
    </source>
</reference>
<dbReference type="RefSeq" id="WP_157171345.1">
    <property type="nucleotide sequence ID" value="NZ_CAWPHS010000028.1"/>
</dbReference>
<comment type="caution">
    <text evidence="2">The sequence shown here is derived from an EMBL/GenBank/DDBJ whole genome shotgun (WGS) entry which is preliminary data.</text>
</comment>
<feature type="region of interest" description="Disordered" evidence="1">
    <location>
        <begin position="1"/>
        <end position="83"/>
    </location>
</feature>
<accession>A0A7X6M1X6</accession>
<feature type="region of interest" description="Disordered" evidence="1">
    <location>
        <begin position="171"/>
        <end position="203"/>
    </location>
</feature>
<dbReference type="AlphaFoldDB" id="A0A7X6M1X6"/>
<protein>
    <submittedName>
        <fullName evidence="2">Uncharacterized protein</fullName>
    </submittedName>
</protein>
<keyword evidence="3" id="KW-1185">Reference proteome</keyword>
<dbReference type="Proteomes" id="UP000523447">
    <property type="component" value="Unassembled WGS sequence"/>
</dbReference>
<feature type="region of interest" description="Disordered" evidence="1">
    <location>
        <begin position="313"/>
        <end position="383"/>
    </location>
</feature>
<feature type="compositionally biased region" description="Basic and acidic residues" evidence="1">
    <location>
        <begin position="55"/>
        <end position="83"/>
    </location>
</feature>
<feature type="compositionally biased region" description="Basic and acidic residues" evidence="1">
    <location>
        <begin position="8"/>
        <end position="17"/>
    </location>
</feature>
<dbReference type="EMBL" id="JAAXPE010000034">
    <property type="protein sequence ID" value="NKY88753.1"/>
    <property type="molecule type" value="Genomic_DNA"/>
</dbReference>
<evidence type="ECO:0000313" key="2">
    <source>
        <dbReference type="EMBL" id="NKY88753.1"/>
    </source>
</evidence>
<gene>
    <name evidence="2" type="ORF">HGA07_24430</name>
</gene>
<evidence type="ECO:0000313" key="3">
    <source>
        <dbReference type="Proteomes" id="UP000523447"/>
    </source>
</evidence>
<proteinExistence type="predicted"/>
<evidence type="ECO:0000256" key="1">
    <source>
        <dbReference type="SAM" id="MobiDB-lite"/>
    </source>
</evidence>
<feature type="compositionally biased region" description="Basic and acidic residues" evidence="1">
    <location>
        <begin position="313"/>
        <end position="329"/>
    </location>
</feature>
<feature type="compositionally biased region" description="Basic and acidic residues" evidence="1">
    <location>
        <begin position="365"/>
        <end position="383"/>
    </location>
</feature>
<organism evidence="2 3">
    <name type="scientific">Nocardia veterana</name>
    <dbReference type="NCBI Taxonomy" id="132249"/>
    <lineage>
        <taxon>Bacteria</taxon>
        <taxon>Bacillati</taxon>
        <taxon>Actinomycetota</taxon>
        <taxon>Actinomycetes</taxon>
        <taxon>Mycobacteriales</taxon>
        <taxon>Nocardiaceae</taxon>
        <taxon>Nocardia</taxon>
    </lineage>
</organism>
<name>A0A7X6M1X6_9NOCA</name>